<gene>
    <name evidence="3" type="primary">GANP</name>
    <name evidence="3" type="ORF">HERIO_1186</name>
</gene>
<dbReference type="Pfam" id="PF03399">
    <property type="entry name" value="SAC3_GANP"/>
    <property type="match status" value="1"/>
</dbReference>
<evidence type="ECO:0000256" key="1">
    <source>
        <dbReference type="SAM" id="Phobius"/>
    </source>
</evidence>
<dbReference type="GO" id="GO:0070390">
    <property type="term" value="C:transcription export complex 2"/>
    <property type="evidence" value="ECO:0007669"/>
    <property type="project" value="TreeGrafter"/>
</dbReference>
<evidence type="ECO:0000313" key="3">
    <source>
        <dbReference type="EMBL" id="ORD96926.1"/>
    </source>
</evidence>
<reference evidence="3 4" key="1">
    <citation type="journal article" date="2017" name="Environ. Microbiol.">
        <title>Decay of the glycolytic pathway and adaptation to intranuclear parasitism within Enterocytozoonidae microsporidia.</title>
        <authorList>
            <person name="Wiredu Boakye D."/>
            <person name="Jaroenlak P."/>
            <person name="Prachumwat A."/>
            <person name="Williams T.A."/>
            <person name="Bateman K.S."/>
            <person name="Itsathitphaisarn O."/>
            <person name="Sritunyalucksana K."/>
            <person name="Paszkiewicz K.H."/>
            <person name="Moore K.A."/>
            <person name="Stentiford G.D."/>
            <person name="Williams B.A."/>
        </authorList>
    </citation>
    <scope>NUCLEOTIDE SEQUENCE [LARGE SCALE GENOMIC DNA]</scope>
    <source>
        <strain evidence="3 4">GB1</strain>
    </source>
</reference>
<feature type="domain" description="SAC3/GANP/THP3 conserved" evidence="2">
    <location>
        <begin position="34"/>
        <end position="275"/>
    </location>
</feature>
<proteinExistence type="predicted"/>
<protein>
    <submittedName>
        <fullName evidence="3">GANP</fullName>
    </submittedName>
</protein>
<keyword evidence="4" id="KW-1185">Reference proteome</keyword>
<dbReference type="Proteomes" id="UP000192356">
    <property type="component" value="Unassembled WGS sequence"/>
</dbReference>
<dbReference type="VEuPathDB" id="MicrosporidiaDB:A0H76_2563"/>
<keyword evidence="1" id="KW-0812">Transmembrane</keyword>
<dbReference type="OrthoDB" id="264795at2759"/>
<keyword evidence="1" id="KW-0472">Membrane</keyword>
<dbReference type="InterPro" id="IPR045107">
    <property type="entry name" value="SAC3/GANP/THP3"/>
</dbReference>
<dbReference type="VEuPathDB" id="MicrosporidiaDB:HERIO_1186"/>
<dbReference type="GO" id="GO:0005737">
    <property type="term" value="C:cytoplasm"/>
    <property type="evidence" value="ECO:0007669"/>
    <property type="project" value="TreeGrafter"/>
</dbReference>
<feature type="transmembrane region" description="Helical" evidence="1">
    <location>
        <begin position="216"/>
        <end position="236"/>
    </location>
</feature>
<sequence length="540" mass="65499">MDKLKEEYEILKKRREEDDNEIVDDLSTVYSNSMCPRFEYLERTIKNDLDPIEIEHNVIIKRYYRSVAGRQEERREYIRNINALHRTVEFLLKLDINYNSYKFIDNRIRSVKLDLESLITCELNIKKVILESIIRFYIYALYKLYRIEFDLYLIMDQLKKSISTLKDSFDLTDEFKGYELLCNMNLRSLFNEGTNQNNTYMNKCIELVKLYLTSNFYRYFGFPMDAMMYFISLYWIDRIRKKIMRICRKGYNGLINVNELNSIFGINLISTFEAFYYTIENDLVDMKIKNTKNREIDRIFPNLYNSNIYLYKGNIDFHMYYKVTANYIMNIIKGKRVIEVYKKIVFYYIHDQALKVVRSNENKEKRKKVKESDIIKEKVSFLNEIVKLYLKFLIYKIIKEKYIYRLISPDLFSIIYVYEDSRIFKHLVKTNKYVIDSIGLYNFTKFFGSNYNLVVFFSNNITKLRNKYHMLNIQFNTEEFYKYFHYRKVKLVLLNSLSYEQQIDWVVSELKYDKGLYQLLEDLLDGKECPKISVVLKSQI</sequence>
<dbReference type="AlphaFoldDB" id="A0A1X0QAX5"/>
<dbReference type="VEuPathDB" id="MicrosporidiaDB:A0H76_2562"/>
<accession>A0A1X0QAX5</accession>
<dbReference type="PANTHER" id="PTHR12436">
    <property type="entry name" value="80 KDA MCM3-ASSOCIATED PROTEIN"/>
    <property type="match status" value="1"/>
</dbReference>
<dbReference type="EMBL" id="LVKB01000052">
    <property type="protein sequence ID" value="ORD96926.1"/>
    <property type="molecule type" value="Genomic_DNA"/>
</dbReference>
<dbReference type="PANTHER" id="PTHR12436:SF3">
    <property type="entry name" value="GERMINAL-CENTER ASSOCIATED NUCLEAR PROTEIN"/>
    <property type="match status" value="1"/>
</dbReference>
<dbReference type="Gene3D" id="1.25.40.990">
    <property type="match status" value="1"/>
</dbReference>
<dbReference type="GO" id="GO:0006406">
    <property type="term" value="P:mRNA export from nucleus"/>
    <property type="evidence" value="ECO:0007669"/>
    <property type="project" value="TreeGrafter"/>
</dbReference>
<keyword evidence="1" id="KW-1133">Transmembrane helix</keyword>
<name>A0A1X0QAX5_9MICR</name>
<dbReference type="InterPro" id="IPR005062">
    <property type="entry name" value="SAC3/GANP/THP3_conserved"/>
</dbReference>
<organism evidence="3 4">
    <name type="scientific">Hepatospora eriocheir</name>
    <dbReference type="NCBI Taxonomy" id="1081669"/>
    <lineage>
        <taxon>Eukaryota</taxon>
        <taxon>Fungi</taxon>
        <taxon>Fungi incertae sedis</taxon>
        <taxon>Microsporidia</taxon>
        <taxon>Hepatosporidae</taxon>
        <taxon>Hepatospora</taxon>
    </lineage>
</organism>
<comment type="caution">
    <text evidence="3">The sequence shown here is derived from an EMBL/GenBank/DDBJ whole genome shotgun (WGS) entry which is preliminary data.</text>
</comment>
<evidence type="ECO:0000259" key="2">
    <source>
        <dbReference type="Pfam" id="PF03399"/>
    </source>
</evidence>
<evidence type="ECO:0000313" key="4">
    <source>
        <dbReference type="Proteomes" id="UP000192356"/>
    </source>
</evidence>